<evidence type="ECO:0000256" key="1">
    <source>
        <dbReference type="SAM" id="MobiDB-lite"/>
    </source>
</evidence>
<dbReference type="EMBL" id="LDAU01000231">
    <property type="protein sequence ID" value="KRW98766.1"/>
    <property type="molecule type" value="Genomic_DNA"/>
</dbReference>
<dbReference type="AlphaFoldDB" id="A0A0V0Q979"/>
<proteinExistence type="predicted"/>
<dbReference type="InParanoid" id="A0A0V0Q979"/>
<feature type="region of interest" description="Disordered" evidence="1">
    <location>
        <begin position="524"/>
        <end position="573"/>
    </location>
</feature>
<accession>A0A0V0Q979</accession>
<feature type="compositionally biased region" description="Basic and acidic residues" evidence="1">
    <location>
        <begin position="543"/>
        <end position="570"/>
    </location>
</feature>
<feature type="compositionally biased region" description="Basic and acidic residues" evidence="1">
    <location>
        <begin position="473"/>
        <end position="488"/>
    </location>
</feature>
<dbReference type="Proteomes" id="UP000054937">
    <property type="component" value="Unassembled WGS sequence"/>
</dbReference>
<comment type="caution">
    <text evidence="2">The sequence shown here is derived from an EMBL/GenBank/DDBJ whole genome shotgun (WGS) entry which is preliminary data.</text>
</comment>
<dbReference type="OrthoDB" id="313179at2759"/>
<organism evidence="2 3">
    <name type="scientific">Pseudocohnilembus persalinus</name>
    <name type="common">Ciliate</name>
    <dbReference type="NCBI Taxonomy" id="266149"/>
    <lineage>
        <taxon>Eukaryota</taxon>
        <taxon>Sar</taxon>
        <taxon>Alveolata</taxon>
        <taxon>Ciliophora</taxon>
        <taxon>Intramacronucleata</taxon>
        <taxon>Oligohymenophorea</taxon>
        <taxon>Scuticociliatia</taxon>
        <taxon>Philasterida</taxon>
        <taxon>Pseudocohnilembidae</taxon>
        <taxon>Pseudocohnilembus</taxon>
    </lineage>
</organism>
<reference evidence="2 3" key="1">
    <citation type="journal article" date="2015" name="Sci. Rep.">
        <title>Genome of the facultative scuticociliatosis pathogen Pseudocohnilembus persalinus provides insight into its virulence through horizontal gene transfer.</title>
        <authorList>
            <person name="Xiong J."/>
            <person name="Wang G."/>
            <person name="Cheng J."/>
            <person name="Tian M."/>
            <person name="Pan X."/>
            <person name="Warren A."/>
            <person name="Jiang C."/>
            <person name="Yuan D."/>
            <person name="Miao W."/>
        </authorList>
    </citation>
    <scope>NUCLEOTIDE SEQUENCE [LARGE SCALE GENOMIC DNA]</scope>
    <source>
        <strain evidence="2">36N120E</strain>
    </source>
</reference>
<dbReference type="PANTHER" id="PTHR31600">
    <property type="entry name" value="TINY MACROCYSTS PROTEIN B-RELATED"/>
    <property type="match status" value="1"/>
</dbReference>
<gene>
    <name evidence="2" type="ORF">PPERSA_03901</name>
</gene>
<evidence type="ECO:0000313" key="3">
    <source>
        <dbReference type="Proteomes" id="UP000054937"/>
    </source>
</evidence>
<protein>
    <submittedName>
        <fullName evidence="2">PAS domain</fullName>
    </submittedName>
</protein>
<dbReference type="PANTHER" id="PTHR31600:SF2">
    <property type="entry name" value="GAMETE ENRICHED GENE 10 PROTEIN-RELATED"/>
    <property type="match status" value="1"/>
</dbReference>
<sequence length="692" mass="81223">MFSLAAKLNKFIEQKNEKNAISDTLLIENVKTYDRGMKLIKEEVMGVTKLFKQMWEVLKDPLPNLNAILEICSENFQKINDVNGLYSSLIVINNNSFELKALMDIYCSHIIYDELMSAQVNKDIQLANPMEVGISIKQDIDYLRKKYNIYDQKTAVISISSNLENMNQIIWASKNSLNIFGVSEAQIIGTSINEWMPSCYSQVHDQILNNFFKTGREVKINNIMHTFALDNQSLCYSTNMMVKIIPSIQNYEMMALFHKLNQDDYFITFNDGTISSVGKTFRKLIDIDPKFLRKNRLNIQLFVPKILPIFQDYFEDHTDECSKEPLIKNDTRYREFLGAQEGCEIKFYFFIPINMEKYIKQQVELKGQFQKDFQQQAQTYKDSKQRSVAFKEKYHEYLIKGINQHTPRRLSKLIRFKCLVLEDRYYNGVKNQSSFIFKIISHEEKFLNQEQMVKMKKQQNILKKYCKALKISHDKAKTQSKQEEKEIEQQDEEGDAKQSNSDQQKEKKKVSNVFNIIGRLKNGRRASNLRGNKQGLLFGDKNGGTDKQNEQSENEKKDNKEPELTEEEKQQQQQKNAIQTILLLMKGQNTNPYITIGVQQKMEWVSEEYVKKQNEEKKSFQRSGTNQIDIIGATDNNSNRTVSRESLRFNQRKNSRLGSRKLSFMNQKSIQSLDLRRINYVRLFLKFCYIFF</sequence>
<dbReference type="SUPFAM" id="SSF55785">
    <property type="entry name" value="PYP-like sensor domain (PAS domain)"/>
    <property type="match status" value="1"/>
</dbReference>
<feature type="region of interest" description="Disordered" evidence="1">
    <location>
        <begin position="473"/>
        <end position="508"/>
    </location>
</feature>
<dbReference type="InterPro" id="IPR035965">
    <property type="entry name" value="PAS-like_dom_sf"/>
</dbReference>
<name>A0A0V0Q979_PSEPJ</name>
<keyword evidence="3" id="KW-1185">Reference proteome</keyword>
<evidence type="ECO:0000313" key="2">
    <source>
        <dbReference type="EMBL" id="KRW98766.1"/>
    </source>
</evidence>
<dbReference type="InterPro" id="IPR052994">
    <property type="entry name" value="Tiny_macrocysts_regulators"/>
</dbReference>